<gene>
    <name evidence="1" type="ORF">EZS27_026274</name>
</gene>
<proteinExistence type="predicted"/>
<name>A0A5J4QV45_9ZZZZ</name>
<evidence type="ECO:0000313" key="1">
    <source>
        <dbReference type="EMBL" id="KAA6324393.1"/>
    </source>
</evidence>
<reference evidence="1" key="1">
    <citation type="submission" date="2019-03" db="EMBL/GenBank/DDBJ databases">
        <title>Single cell metagenomics reveals metabolic interactions within the superorganism composed of flagellate Streblomastix strix and complex community of Bacteroidetes bacteria on its surface.</title>
        <authorList>
            <person name="Treitli S.C."/>
            <person name="Kolisko M."/>
            <person name="Husnik F."/>
            <person name="Keeling P."/>
            <person name="Hampl V."/>
        </authorList>
    </citation>
    <scope>NUCLEOTIDE SEQUENCE</scope>
    <source>
        <strain evidence="1">STM</strain>
    </source>
</reference>
<protein>
    <submittedName>
        <fullName evidence="1">Uncharacterized protein</fullName>
    </submittedName>
</protein>
<organism evidence="1">
    <name type="scientific">termite gut metagenome</name>
    <dbReference type="NCBI Taxonomy" id="433724"/>
    <lineage>
        <taxon>unclassified sequences</taxon>
        <taxon>metagenomes</taxon>
        <taxon>organismal metagenomes</taxon>
    </lineage>
</organism>
<dbReference type="AlphaFoldDB" id="A0A5J4QV45"/>
<accession>A0A5J4QV45</accession>
<comment type="caution">
    <text evidence="1">The sequence shown here is derived from an EMBL/GenBank/DDBJ whole genome shotgun (WGS) entry which is preliminary data.</text>
</comment>
<feature type="non-terminal residue" evidence="1">
    <location>
        <position position="1"/>
    </location>
</feature>
<dbReference type="EMBL" id="SNRY01002581">
    <property type="protein sequence ID" value="KAA6324393.1"/>
    <property type="molecule type" value="Genomic_DNA"/>
</dbReference>
<sequence>GYQDYSHKGYQVSQRLSRFDPDYMWEPLLYLDINEIEPGTITIDVAIIVLAGK</sequence>